<evidence type="ECO:0008006" key="5">
    <source>
        <dbReference type="Google" id="ProtNLM"/>
    </source>
</evidence>
<dbReference type="Proteomes" id="UP000539313">
    <property type="component" value="Unassembled WGS sequence"/>
</dbReference>
<evidence type="ECO:0000256" key="2">
    <source>
        <dbReference type="SAM" id="Phobius"/>
    </source>
</evidence>
<evidence type="ECO:0000313" key="4">
    <source>
        <dbReference type="Proteomes" id="UP000539313"/>
    </source>
</evidence>
<evidence type="ECO:0000256" key="1">
    <source>
        <dbReference type="SAM" id="MobiDB-lite"/>
    </source>
</evidence>
<dbReference type="AlphaFoldDB" id="A0A7W3N503"/>
<keyword evidence="2" id="KW-1133">Transmembrane helix</keyword>
<reference evidence="3 4" key="1">
    <citation type="submission" date="2020-08" db="EMBL/GenBank/DDBJ databases">
        <title>Sequencing the genomes of 1000 actinobacteria strains.</title>
        <authorList>
            <person name="Klenk H.-P."/>
        </authorList>
    </citation>
    <scope>NUCLEOTIDE SEQUENCE [LARGE SCALE GENOMIC DNA]</scope>
    <source>
        <strain evidence="3 4">DSM 45823</strain>
    </source>
</reference>
<protein>
    <recommendedName>
        <fullName evidence="5">DUF3558 domain-containing protein</fullName>
    </recommendedName>
</protein>
<dbReference type="EMBL" id="JACJII010000001">
    <property type="protein sequence ID" value="MBA9007615.1"/>
    <property type="molecule type" value="Genomic_DNA"/>
</dbReference>
<keyword evidence="2" id="KW-0472">Membrane</keyword>
<keyword evidence="2" id="KW-0812">Transmembrane</keyword>
<gene>
    <name evidence="3" type="ORF">HNR21_006497</name>
</gene>
<feature type="compositionally biased region" description="Basic and acidic residues" evidence="1">
    <location>
        <begin position="1"/>
        <end position="12"/>
    </location>
</feature>
<feature type="transmembrane region" description="Helical" evidence="2">
    <location>
        <begin position="29"/>
        <end position="49"/>
    </location>
</feature>
<keyword evidence="4" id="KW-1185">Reference proteome</keyword>
<comment type="caution">
    <text evidence="3">The sequence shown here is derived from an EMBL/GenBank/DDBJ whole genome shotgun (WGS) entry which is preliminary data.</text>
</comment>
<proteinExistence type="predicted"/>
<evidence type="ECO:0000313" key="3">
    <source>
        <dbReference type="EMBL" id="MBA9007615.1"/>
    </source>
</evidence>
<dbReference type="RefSeq" id="WP_182708129.1">
    <property type="nucleotide sequence ID" value="NZ_JACJII010000001.1"/>
</dbReference>
<accession>A0A7W3N503</accession>
<organism evidence="3 4">
    <name type="scientific">Thermomonospora cellulosilytica</name>
    <dbReference type="NCBI Taxonomy" id="1411118"/>
    <lineage>
        <taxon>Bacteria</taxon>
        <taxon>Bacillati</taxon>
        <taxon>Actinomycetota</taxon>
        <taxon>Actinomycetes</taxon>
        <taxon>Streptosporangiales</taxon>
        <taxon>Thermomonosporaceae</taxon>
        <taxon>Thermomonospora</taxon>
    </lineage>
</organism>
<feature type="region of interest" description="Disordered" evidence="1">
    <location>
        <begin position="1"/>
        <end position="24"/>
    </location>
</feature>
<feature type="region of interest" description="Disordered" evidence="1">
    <location>
        <begin position="57"/>
        <end position="87"/>
    </location>
</feature>
<name>A0A7W3N503_9ACTN</name>
<sequence>MGLPRPPEDFDRIYSPPEPPAPARRSRRFTLLLAAGAVAAVAAVALVLLPGGDPGGGAAPGGTASPAPVPDGTSGSPHRRYSALPPACGTVSERTVRRLVPDGRPTSSGNATFGYCGYGSASGEARWLSVDLRLYTAVGAFTPEQSAQRHFDIKWTLAGRSTEERTVTLEALPGLGDQAYRWFKVDRHRPLAIGEVAVRTGNVVVTAGYSEPVAGTEPSPRQRERCLAEAAAIAREVLGRLG</sequence>